<accession>A0A7H0HYQ2</accession>
<name>A0A7H0HYQ2_9ACTN</name>
<dbReference type="AlphaFoldDB" id="A0A7H0HYQ2"/>
<dbReference type="RefSeq" id="WP_187742738.1">
    <property type="nucleotide sequence ID" value="NZ_CP060825.1"/>
</dbReference>
<feature type="compositionally biased region" description="Low complexity" evidence="1">
    <location>
        <begin position="11"/>
        <end position="67"/>
    </location>
</feature>
<proteinExistence type="predicted"/>
<evidence type="ECO:0000256" key="1">
    <source>
        <dbReference type="SAM" id="MobiDB-lite"/>
    </source>
</evidence>
<dbReference type="EMBL" id="CP060825">
    <property type="protein sequence ID" value="QNP65668.1"/>
    <property type="molecule type" value="Genomic_DNA"/>
</dbReference>
<sequence length="101" mass="9321">MGVFSWFRGKSTAPAETPETAAPAAETAAPPAGAASAGVSGDASEAADAQPAGTAPAAPAAPGEDGVPDGGSDTGTAATGIPRQQASAEAAESGTGEGVRA</sequence>
<reference evidence="2 3" key="1">
    <citation type="submission" date="2020-08" db="EMBL/GenBank/DDBJ databases">
        <title>A novel species.</title>
        <authorList>
            <person name="Gao J."/>
        </authorList>
    </citation>
    <scope>NUCLEOTIDE SEQUENCE [LARGE SCALE GENOMIC DNA]</scope>
    <source>
        <strain evidence="2 3">CRPJ-33</strain>
    </source>
</reference>
<protein>
    <submittedName>
        <fullName evidence="2">Uncharacterized protein</fullName>
    </submittedName>
</protein>
<evidence type="ECO:0000313" key="2">
    <source>
        <dbReference type="EMBL" id="QNP65668.1"/>
    </source>
</evidence>
<evidence type="ECO:0000313" key="3">
    <source>
        <dbReference type="Proteomes" id="UP000516230"/>
    </source>
</evidence>
<gene>
    <name evidence="2" type="ORF">IAG43_23875</name>
</gene>
<keyword evidence="3" id="KW-1185">Reference proteome</keyword>
<organism evidence="2 3">
    <name type="scientific">Streptomyces genisteinicus</name>
    <dbReference type="NCBI Taxonomy" id="2768068"/>
    <lineage>
        <taxon>Bacteria</taxon>
        <taxon>Bacillati</taxon>
        <taxon>Actinomycetota</taxon>
        <taxon>Actinomycetes</taxon>
        <taxon>Kitasatosporales</taxon>
        <taxon>Streptomycetaceae</taxon>
        <taxon>Streptomyces</taxon>
    </lineage>
</organism>
<dbReference type="KEGG" id="sgj:IAG43_23875"/>
<dbReference type="Proteomes" id="UP000516230">
    <property type="component" value="Chromosome"/>
</dbReference>
<feature type="compositionally biased region" description="Low complexity" evidence="1">
    <location>
        <begin position="74"/>
        <end position="93"/>
    </location>
</feature>
<feature type="region of interest" description="Disordered" evidence="1">
    <location>
        <begin position="1"/>
        <end position="101"/>
    </location>
</feature>